<dbReference type="InterPro" id="IPR027450">
    <property type="entry name" value="AlkB-like"/>
</dbReference>
<dbReference type="PANTHER" id="PTHR31573">
    <property type="entry name" value="ALPHA-KETOGLUTARATE-DEPENDENT DIOXYGENASE ALKB HOMOLOG 2"/>
    <property type="match status" value="1"/>
</dbReference>
<dbReference type="InterPro" id="IPR037151">
    <property type="entry name" value="AlkB-like_sf"/>
</dbReference>
<dbReference type="OrthoDB" id="545910at2759"/>
<accession>N1QM03</accession>
<evidence type="ECO:0000256" key="2">
    <source>
        <dbReference type="SAM" id="MobiDB-lite"/>
    </source>
</evidence>
<dbReference type="eggNOG" id="ENOG502R3Q4">
    <property type="taxonomic scope" value="Eukaryota"/>
</dbReference>
<dbReference type="InterPro" id="IPR032852">
    <property type="entry name" value="ALKBH2"/>
</dbReference>
<sequence length="334" mass="37585">MSKRVRTLDSFFSPPPLKRPKAAQNVTGEEQRDEHGDTKGVSAAYSRHATYPFSITHLPMELREILNFVPAAEARAINDQPELDLLSFTPFIPKAAQVELFEFLRAELPFYRVKYTIKRGPVETVINTPRFTTVFGVDDTARFRDGQLTHAISGSPLAKDSYKCCPRPLPQCLDVLRELTENATGCRFNFALVNYYATGSDSISYHSDDERFLGADPAIASFTLGQARDFLLKHKPTPMNHTSETKPTKMPLGPGDMLLMRGKTQSNWLHSIPKRQGKDAHKGRINITFRRALIRAGTENYYRYNVGDGIAYRWSASKREMVPDSAMSSSSTEV</sequence>
<dbReference type="GeneID" id="27906500"/>
<feature type="binding site" evidence="1">
    <location>
        <position position="290"/>
    </location>
    <ligand>
        <name>2-oxoglutarate</name>
        <dbReference type="ChEBI" id="CHEBI:16810"/>
    </ligand>
</feature>
<feature type="binding site" evidence="1">
    <location>
        <position position="206"/>
    </location>
    <ligand>
        <name>2-oxoglutarate</name>
        <dbReference type="ChEBI" id="CHEBI:16810"/>
    </ligand>
</feature>
<dbReference type="Gene3D" id="2.60.120.590">
    <property type="entry name" value="Alpha-ketoglutarate-dependent dioxygenase AlkB-like"/>
    <property type="match status" value="1"/>
</dbReference>
<organism evidence="4 5">
    <name type="scientific">Sphaerulina musiva (strain SO2202)</name>
    <name type="common">Poplar stem canker fungus</name>
    <name type="synonym">Septoria musiva</name>
    <dbReference type="NCBI Taxonomy" id="692275"/>
    <lineage>
        <taxon>Eukaryota</taxon>
        <taxon>Fungi</taxon>
        <taxon>Dikarya</taxon>
        <taxon>Ascomycota</taxon>
        <taxon>Pezizomycotina</taxon>
        <taxon>Dothideomycetes</taxon>
        <taxon>Dothideomycetidae</taxon>
        <taxon>Mycosphaerellales</taxon>
        <taxon>Mycosphaerellaceae</taxon>
        <taxon>Sphaerulina</taxon>
    </lineage>
</organism>
<dbReference type="InterPro" id="IPR005123">
    <property type="entry name" value="Oxoglu/Fe-dep_dioxygenase_dom"/>
</dbReference>
<feature type="binding site" evidence="1">
    <location>
        <position position="284"/>
    </location>
    <ligand>
        <name>2-oxoglutarate</name>
        <dbReference type="ChEBI" id="CHEBI:16810"/>
    </ligand>
</feature>
<proteinExistence type="predicted"/>
<dbReference type="Pfam" id="PF13532">
    <property type="entry name" value="2OG-FeII_Oxy_2"/>
    <property type="match status" value="1"/>
</dbReference>
<dbReference type="Proteomes" id="UP000016931">
    <property type="component" value="Unassembled WGS sequence"/>
</dbReference>
<feature type="compositionally biased region" description="Basic and acidic residues" evidence="2">
    <location>
        <begin position="29"/>
        <end position="38"/>
    </location>
</feature>
<feature type="region of interest" description="Disordered" evidence="2">
    <location>
        <begin position="1"/>
        <end position="41"/>
    </location>
</feature>
<dbReference type="OMA" id="RPIPKCL"/>
<dbReference type="SUPFAM" id="SSF51197">
    <property type="entry name" value="Clavaminate synthase-like"/>
    <property type="match status" value="1"/>
</dbReference>
<dbReference type="GO" id="GO:0008198">
    <property type="term" value="F:ferrous iron binding"/>
    <property type="evidence" value="ECO:0007669"/>
    <property type="project" value="TreeGrafter"/>
</dbReference>
<dbReference type="GO" id="GO:0006307">
    <property type="term" value="P:DNA alkylation repair"/>
    <property type="evidence" value="ECO:0007669"/>
    <property type="project" value="TreeGrafter"/>
</dbReference>
<dbReference type="RefSeq" id="XP_016764430.1">
    <property type="nucleotide sequence ID" value="XM_016909363.1"/>
</dbReference>
<dbReference type="GO" id="GO:0035516">
    <property type="term" value="F:broad specificity oxidative DNA demethylase activity"/>
    <property type="evidence" value="ECO:0007669"/>
    <property type="project" value="TreeGrafter"/>
</dbReference>
<feature type="binding site" evidence="1">
    <location>
        <position position="270"/>
    </location>
    <ligand>
        <name>2-oxoglutarate</name>
        <dbReference type="ChEBI" id="CHEBI:16810"/>
    </ligand>
</feature>
<dbReference type="PANTHER" id="PTHR31573:SF1">
    <property type="entry name" value="DNA OXIDATIVE DEMETHYLASE ALKBH2"/>
    <property type="match status" value="1"/>
</dbReference>
<evidence type="ECO:0000313" key="5">
    <source>
        <dbReference type="Proteomes" id="UP000016931"/>
    </source>
</evidence>
<feature type="binding site" evidence="1">
    <location>
        <position position="194"/>
    </location>
    <ligand>
        <name>2-oxoglutarate</name>
        <dbReference type="ChEBI" id="CHEBI:16810"/>
    </ligand>
</feature>
<evidence type="ECO:0000313" key="4">
    <source>
        <dbReference type="EMBL" id="EMF16309.1"/>
    </source>
</evidence>
<dbReference type="STRING" id="692275.N1QM03"/>
<feature type="domain" description="Fe2OG dioxygenase" evidence="3">
    <location>
        <begin position="187"/>
        <end position="293"/>
    </location>
</feature>
<evidence type="ECO:0000256" key="1">
    <source>
        <dbReference type="PIRSR" id="PIRSR632852-1"/>
    </source>
</evidence>
<reference evidence="4 5" key="1">
    <citation type="journal article" date="2012" name="PLoS Pathog.">
        <title>Diverse lifestyles and strategies of plant pathogenesis encoded in the genomes of eighteen Dothideomycetes fungi.</title>
        <authorList>
            <person name="Ohm R.A."/>
            <person name="Feau N."/>
            <person name="Henrissat B."/>
            <person name="Schoch C.L."/>
            <person name="Horwitz B.A."/>
            <person name="Barry K.W."/>
            <person name="Condon B.J."/>
            <person name="Copeland A.C."/>
            <person name="Dhillon B."/>
            <person name="Glaser F."/>
            <person name="Hesse C.N."/>
            <person name="Kosti I."/>
            <person name="LaButti K."/>
            <person name="Lindquist E.A."/>
            <person name="Lucas S."/>
            <person name="Salamov A.A."/>
            <person name="Bradshaw R.E."/>
            <person name="Ciuffetti L."/>
            <person name="Hamelin R.C."/>
            <person name="Kema G.H.J."/>
            <person name="Lawrence C."/>
            <person name="Scott J.A."/>
            <person name="Spatafora J.W."/>
            <person name="Turgeon B.G."/>
            <person name="de Wit P.J.G.M."/>
            <person name="Zhong S."/>
            <person name="Goodwin S.B."/>
            <person name="Grigoriev I.V."/>
        </authorList>
    </citation>
    <scope>NUCLEOTIDE SEQUENCE [LARGE SCALE GENOMIC DNA]</scope>
    <source>
        <strain evidence="4 5">SO2202</strain>
    </source>
</reference>
<feature type="binding site" evidence="1">
    <location>
        <position position="209"/>
    </location>
    <ligand>
        <name>substrate</name>
    </ligand>
</feature>
<name>N1QM03_SPHMS</name>
<dbReference type="AlphaFoldDB" id="N1QM03"/>
<keyword evidence="5" id="KW-1185">Reference proteome</keyword>
<dbReference type="EMBL" id="KB456260">
    <property type="protein sequence ID" value="EMF16309.1"/>
    <property type="molecule type" value="Genomic_DNA"/>
</dbReference>
<dbReference type="GO" id="GO:0051747">
    <property type="term" value="F:cytosine C-5 DNA demethylase activity"/>
    <property type="evidence" value="ECO:0007669"/>
    <property type="project" value="TreeGrafter"/>
</dbReference>
<evidence type="ECO:0000259" key="3">
    <source>
        <dbReference type="PROSITE" id="PS51471"/>
    </source>
</evidence>
<protein>
    <submittedName>
        <fullName evidence="4">DNA repair family protein</fullName>
    </submittedName>
</protein>
<feature type="binding site" evidence="1">
    <location>
        <position position="288"/>
    </location>
    <ligand>
        <name>2-oxoglutarate</name>
        <dbReference type="ChEBI" id="CHEBI:16810"/>
    </ligand>
</feature>
<feature type="binding site" evidence="1">
    <location>
        <position position="196"/>
    </location>
    <ligand>
        <name>2-oxoglutarate</name>
        <dbReference type="ChEBI" id="CHEBI:16810"/>
    </ligand>
</feature>
<dbReference type="PROSITE" id="PS51471">
    <property type="entry name" value="FE2OG_OXY"/>
    <property type="match status" value="1"/>
</dbReference>
<dbReference type="HOGENOM" id="CLU_048788_0_0_1"/>
<gene>
    <name evidence="4" type="ORF">SEPMUDRAFT_55502</name>
</gene>